<evidence type="ECO:0000313" key="2">
    <source>
        <dbReference type="EMBL" id="TRY70897.1"/>
    </source>
</evidence>
<dbReference type="SUPFAM" id="SSF54373">
    <property type="entry name" value="FAD-linked reductases, C-terminal domain"/>
    <property type="match status" value="1"/>
</dbReference>
<reference evidence="2 3" key="1">
    <citation type="journal article" date="2018" name="Nat. Ecol. Evol.">
        <title>Genomic signatures of mitonuclear coevolution across populations of Tigriopus californicus.</title>
        <authorList>
            <person name="Barreto F.S."/>
            <person name="Watson E.T."/>
            <person name="Lima T.G."/>
            <person name="Willett C.S."/>
            <person name="Edmands S."/>
            <person name="Li W."/>
            <person name="Burton R.S."/>
        </authorList>
    </citation>
    <scope>NUCLEOTIDE SEQUENCE [LARGE SCALE GENOMIC DNA]</scope>
    <source>
        <strain evidence="2 3">San Diego</strain>
    </source>
</reference>
<dbReference type="OMA" id="PNMLMAW"/>
<organism evidence="2 3">
    <name type="scientific">Tigriopus californicus</name>
    <name type="common">Marine copepod</name>
    <dbReference type="NCBI Taxonomy" id="6832"/>
    <lineage>
        <taxon>Eukaryota</taxon>
        <taxon>Metazoa</taxon>
        <taxon>Ecdysozoa</taxon>
        <taxon>Arthropoda</taxon>
        <taxon>Crustacea</taxon>
        <taxon>Multicrustacea</taxon>
        <taxon>Hexanauplia</taxon>
        <taxon>Copepoda</taxon>
        <taxon>Harpacticoida</taxon>
        <taxon>Harpacticidae</taxon>
        <taxon>Tigriopus</taxon>
    </lineage>
</organism>
<dbReference type="Proteomes" id="UP000318571">
    <property type="component" value="Chromosome 9"/>
</dbReference>
<proteinExistence type="predicted"/>
<dbReference type="InterPro" id="IPR002937">
    <property type="entry name" value="Amino_oxidase"/>
</dbReference>
<protein>
    <recommendedName>
        <fullName evidence="1">Amine oxidase domain-containing protein</fullName>
    </recommendedName>
</protein>
<dbReference type="AlphaFoldDB" id="A0A553NZP1"/>
<sequence>MHQIIIIGAGTSGLMSALRLAEAGYDDILILEAEMRIGGRILTIPKNGKWLELGAQWIHGKGKNPLWRFVQEHKIPIHAEVNRDGEGRFVRNDGREMPSSILEETMVKLDFIHDDCNKFAKDPKKFAQLSIGEVFKKEFDTWLHEEKIGHEPHEHTEWRRQFFQWYIKWEECDAGCDSLDEQSAVSWGQYVDYDDDTSFAEGYVSLLNKIKELLDKTNVEIKLDHAVTSIQYDLEGGAQLTCENGEIFQASHVISTASLGYLKQHHNELFQPPLPSRMVNAIESIGFGTIDRIKLDFVAPFWDASNPGYMILWDRNINDEPLNRSTWVQHVVGFDAVIDHPNMLMAWVSGEAARIMESLPDQTIATQLCDVLRLVTKKSLPDLKSVDVTRWYTNPFQLGVYSYRSPKTDQKGLGPKDLGEPIIVLGQPRILFAGEATDPDHYGTVHGAFTAGEREAKRLIDFFKAQ</sequence>
<evidence type="ECO:0000259" key="1">
    <source>
        <dbReference type="Pfam" id="PF01593"/>
    </source>
</evidence>
<dbReference type="Gene3D" id="3.50.50.60">
    <property type="entry name" value="FAD/NAD(P)-binding domain"/>
    <property type="match status" value="1"/>
</dbReference>
<dbReference type="Gene3D" id="3.90.660.10">
    <property type="match status" value="1"/>
</dbReference>
<dbReference type="InterPro" id="IPR050281">
    <property type="entry name" value="Flavin_monoamine_oxidase"/>
</dbReference>
<comment type="caution">
    <text evidence="2">The sequence shown here is derived from an EMBL/GenBank/DDBJ whole genome shotgun (WGS) entry which is preliminary data.</text>
</comment>
<dbReference type="InterPro" id="IPR036188">
    <property type="entry name" value="FAD/NAD-bd_sf"/>
</dbReference>
<dbReference type="EMBL" id="VCGU01000009">
    <property type="protein sequence ID" value="TRY70897.1"/>
    <property type="molecule type" value="Genomic_DNA"/>
</dbReference>
<dbReference type="PANTHER" id="PTHR10742">
    <property type="entry name" value="FLAVIN MONOAMINE OXIDASE"/>
    <property type="match status" value="1"/>
</dbReference>
<evidence type="ECO:0000313" key="3">
    <source>
        <dbReference type="Proteomes" id="UP000318571"/>
    </source>
</evidence>
<dbReference type="SUPFAM" id="SSF51905">
    <property type="entry name" value="FAD/NAD(P)-binding domain"/>
    <property type="match status" value="1"/>
</dbReference>
<dbReference type="STRING" id="6832.A0A553NZP1"/>
<keyword evidence="3" id="KW-1185">Reference proteome</keyword>
<feature type="domain" description="Amine oxidase" evidence="1">
    <location>
        <begin position="12"/>
        <end position="460"/>
    </location>
</feature>
<dbReference type="Pfam" id="PF01593">
    <property type="entry name" value="Amino_oxidase"/>
    <property type="match status" value="1"/>
</dbReference>
<name>A0A553NZP1_TIGCA</name>
<dbReference type="GO" id="GO:0046592">
    <property type="term" value="F:polyamine oxidase activity"/>
    <property type="evidence" value="ECO:0007669"/>
    <property type="project" value="TreeGrafter"/>
</dbReference>
<dbReference type="PANTHER" id="PTHR10742:SF416">
    <property type="entry name" value="SPERMINE OXIDASE"/>
    <property type="match status" value="1"/>
</dbReference>
<gene>
    <name evidence="2" type="ORF">TCAL_02797</name>
</gene>
<accession>A0A553NZP1</accession>